<dbReference type="Proteomes" id="UP000245207">
    <property type="component" value="Unassembled WGS sequence"/>
</dbReference>
<name>A0A2U1M0E6_ARTAN</name>
<dbReference type="Pfam" id="PF14009">
    <property type="entry name" value="PADRE"/>
    <property type="match status" value="1"/>
</dbReference>
<dbReference type="InterPro" id="IPR025322">
    <property type="entry name" value="PADRE_dom"/>
</dbReference>
<reference evidence="1 2" key="1">
    <citation type="journal article" date="2018" name="Mol. Plant">
        <title>The genome of Artemisia annua provides insight into the evolution of Asteraceae family and artemisinin biosynthesis.</title>
        <authorList>
            <person name="Shen Q."/>
            <person name="Zhang L."/>
            <person name="Liao Z."/>
            <person name="Wang S."/>
            <person name="Yan T."/>
            <person name="Shi P."/>
            <person name="Liu M."/>
            <person name="Fu X."/>
            <person name="Pan Q."/>
            <person name="Wang Y."/>
            <person name="Lv Z."/>
            <person name="Lu X."/>
            <person name="Zhang F."/>
            <person name="Jiang W."/>
            <person name="Ma Y."/>
            <person name="Chen M."/>
            <person name="Hao X."/>
            <person name="Li L."/>
            <person name="Tang Y."/>
            <person name="Lv G."/>
            <person name="Zhou Y."/>
            <person name="Sun X."/>
            <person name="Brodelius P.E."/>
            <person name="Rose J.K.C."/>
            <person name="Tang K."/>
        </authorList>
    </citation>
    <scope>NUCLEOTIDE SEQUENCE [LARGE SCALE GENOMIC DNA]</scope>
    <source>
        <strain evidence="2">cv. Huhao1</strain>
        <tissue evidence="1">Leaf</tissue>
    </source>
</reference>
<sequence>MHVHNLSIIKTNKVSRVIFPSGKIRKISRTNKSSRGCARVSIFFLAISRSLNINRKFSPLSTDEDLEPENIYIMFSMKRVNLIVTPANMAVFWMAGNNVGKRISGRITPDIATSSDAKEAAEGSRMMVDAPEFSYRMVVYRSRKPFLDTIMEDPICAR</sequence>
<dbReference type="AlphaFoldDB" id="A0A2U1M0E6"/>
<organism evidence="1 2">
    <name type="scientific">Artemisia annua</name>
    <name type="common">Sweet wormwood</name>
    <dbReference type="NCBI Taxonomy" id="35608"/>
    <lineage>
        <taxon>Eukaryota</taxon>
        <taxon>Viridiplantae</taxon>
        <taxon>Streptophyta</taxon>
        <taxon>Embryophyta</taxon>
        <taxon>Tracheophyta</taxon>
        <taxon>Spermatophyta</taxon>
        <taxon>Magnoliopsida</taxon>
        <taxon>eudicotyledons</taxon>
        <taxon>Gunneridae</taxon>
        <taxon>Pentapetalae</taxon>
        <taxon>asterids</taxon>
        <taxon>campanulids</taxon>
        <taxon>Asterales</taxon>
        <taxon>Asteraceae</taxon>
        <taxon>Asteroideae</taxon>
        <taxon>Anthemideae</taxon>
        <taxon>Artemisiinae</taxon>
        <taxon>Artemisia</taxon>
    </lineage>
</organism>
<accession>A0A2U1M0E6</accession>
<keyword evidence="2" id="KW-1185">Reference proteome</keyword>
<gene>
    <name evidence="1" type="ORF">CTI12_AA435430</name>
</gene>
<evidence type="ECO:0000313" key="1">
    <source>
        <dbReference type="EMBL" id="PWA54735.1"/>
    </source>
</evidence>
<protein>
    <submittedName>
        <fullName evidence="1">Uncharacterized protein</fullName>
    </submittedName>
</protein>
<dbReference type="STRING" id="35608.A0A2U1M0E6"/>
<proteinExistence type="predicted"/>
<dbReference type="EMBL" id="PKPP01006979">
    <property type="protein sequence ID" value="PWA54735.1"/>
    <property type="molecule type" value="Genomic_DNA"/>
</dbReference>
<dbReference type="OrthoDB" id="1922322at2759"/>
<evidence type="ECO:0000313" key="2">
    <source>
        <dbReference type="Proteomes" id="UP000245207"/>
    </source>
</evidence>
<comment type="caution">
    <text evidence="1">The sequence shown here is derived from an EMBL/GenBank/DDBJ whole genome shotgun (WGS) entry which is preliminary data.</text>
</comment>